<evidence type="ECO:0000259" key="1">
    <source>
        <dbReference type="Pfam" id="PF06172"/>
    </source>
</evidence>
<dbReference type="Pfam" id="PF06172">
    <property type="entry name" value="Cupin_5"/>
    <property type="match status" value="1"/>
</dbReference>
<accession>A0A2J6NM66</accession>
<name>A0A2J6NM66_9LACO</name>
<dbReference type="EMBL" id="PNFV01000006">
    <property type="protein sequence ID" value="PMB82417.1"/>
    <property type="molecule type" value="Genomic_DNA"/>
</dbReference>
<evidence type="ECO:0000313" key="2">
    <source>
        <dbReference type="EMBL" id="PMB82417.1"/>
    </source>
</evidence>
<dbReference type="Proteomes" id="UP000239920">
    <property type="component" value="Unassembled WGS sequence"/>
</dbReference>
<dbReference type="OrthoDB" id="394960at2"/>
<dbReference type="SUPFAM" id="SSF51182">
    <property type="entry name" value="RmlC-like cupins"/>
    <property type="match status" value="1"/>
</dbReference>
<protein>
    <submittedName>
        <fullName evidence="2">Sir2 silent information regulator family NAD-dependent deacetylase</fullName>
    </submittedName>
</protein>
<dbReference type="Gene3D" id="2.60.120.10">
    <property type="entry name" value="Jelly Rolls"/>
    <property type="match status" value="1"/>
</dbReference>
<sequence>MQLVASNSHARYITINKGELLIPDIIGDRSIGFSSSIKDAFDALLTGKGHLQVQGPAKAAPKLTPAQQAEQEKMLKQFYPSYMVDRGIRPGELTMYMTIDKSHPSHLHMIQDGQSLMYSLGDAAIVHCFTQDGQYHAVRLGLDKTKKEVHGFYVNAGTFIAIETADDSGAGFSQVSAGISGNASGEILVPRVDQLTKLFPNQKGLIRRLSVEQ</sequence>
<organism evidence="2 3">
    <name type="scientific">Limosilactobacillus pontis</name>
    <dbReference type="NCBI Taxonomy" id="35787"/>
    <lineage>
        <taxon>Bacteria</taxon>
        <taxon>Bacillati</taxon>
        <taxon>Bacillota</taxon>
        <taxon>Bacilli</taxon>
        <taxon>Lactobacillales</taxon>
        <taxon>Lactobacillaceae</taxon>
        <taxon>Limosilactobacillus</taxon>
    </lineage>
</organism>
<evidence type="ECO:0000313" key="3">
    <source>
        <dbReference type="Proteomes" id="UP000239920"/>
    </source>
</evidence>
<comment type="caution">
    <text evidence="2">The sequence shown here is derived from an EMBL/GenBank/DDBJ whole genome shotgun (WGS) entry which is preliminary data.</text>
</comment>
<dbReference type="AlphaFoldDB" id="A0A2J6NM66"/>
<gene>
    <name evidence="2" type="ORF">CK797_05940</name>
</gene>
<dbReference type="InterPro" id="IPR014710">
    <property type="entry name" value="RmlC-like_jellyroll"/>
</dbReference>
<feature type="domain" description="DUF985" evidence="1">
    <location>
        <begin position="93"/>
        <end position="168"/>
    </location>
</feature>
<dbReference type="InterPro" id="IPR009327">
    <property type="entry name" value="Cupin_DUF985"/>
</dbReference>
<proteinExistence type="predicted"/>
<dbReference type="InterPro" id="IPR011051">
    <property type="entry name" value="RmlC_Cupin_sf"/>
</dbReference>
<reference evidence="2 3" key="1">
    <citation type="submission" date="2017-09" db="EMBL/GenBank/DDBJ databases">
        <title>Bacterial strain isolated from the female urinary microbiota.</title>
        <authorList>
            <person name="Thomas-White K."/>
            <person name="Kumar N."/>
            <person name="Forster S."/>
            <person name="Putonti C."/>
            <person name="Lawley T."/>
            <person name="Wolfe A.J."/>
        </authorList>
    </citation>
    <scope>NUCLEOTIDE SEQUENCE [LARGE SCALE GENOMIC DNA]</scope>
    <source>
        <strain evidence="2 3">UMB0683</strain>
    </source>
</reference>